<evidence type="ECO:0000256" key="1">
    <source>
        <dbReference type="ARBA" id="ARBA00005854"/>
    </source>
</evidence>
<dbReference type="SUPFAM" id="SSF51735">
    <property type="entry name" value="NAD(P)-binding Rossmann-fold domains"/>
    <property type="match status" value="1"/>
</dbReference>
<keyword evidence="3" id="KW-0520">NAD</keyword>
<proteinExistence type="inferred from homology"/>
<evidence type="ECO:0000259" key="4">
    <source>
        <dbReference type="Pfam" id="PF02826"/>
    </source>
</evidence>
<gene>
    <name evidence="5" type="ORF">S12H4_58249</name>
</gene>
<comment type="similarity">
    <text evidence="1">Belongs to the D-isomer specific 2-hydroxyacid dehydrogenase family.</text>
</comment>
<dbReference type="PANTHER" id="PTHR43761">
    <property type="entry name" value="D-ISOMER SPECIFIC 2-HYDROXYACID DEHYDROGENASE FAMILY PROTEIN (AFU_ORTHOLOGUE AFUA_1G13630)"/>
    <property type="match status" value="1"/>
</dbReference>
<dbReference type="EMBL" id="BARW01037798">
    <property type="protein sequence ID" value="GAJ18198.1"/>
    <property type="molecule type" value="Genomic_DNA"/>
</dbReference>
<evidence type="ECO:0000256" key="3">
    <source>
        <dbReference type="ARBA" id="ARBA00023027"/>
    </source>
</evidence>
<dbReference type="InterPro" id="IPR006140">
    <property type="entry name" value="D-isomer_DH_NAD-bd"/>
</dbReference>
<dbReference type="InterPro" id="IPR050418">
    <property type="entry name" value="D-iso_2-hydroxyacid_DH_PdxB"/>
</dbReference>
<organism evidence="5">
    <name type="scientific">marine sediment metagenome</name>
    <dbReference type="NCBI Taxonomy" id="412755"/>
    <lineage>
        <taxon>unclassified sequences</taxon>
        <taxon>metagenomes</taxon>
        <taxon>ecological metagenomes</taxon>
    </lineage>
</organism>
<dbReference type="InterPro" id="IPR036291">
    <property type="entry name" value="NAD(P)-bd_dom_sf"/>
</dbReference>
<dbReference type="PANTHER" id="PTHR43761:SF1">
    <property type="entry name" value="D-ISOMER SPECIFIC 2-HYDROXYACID DEHYDROGENASE CATALYTIC DOMAIN-CONTAINING PROTEIN-RELATED"/>
    <property type="match status" value="1"/>
</dbReference>
<feature type="non-terminal residue" evidence="5">
    <location>
        <position position="1"/>
    </location>
</feature>
<dbReference type="GO" id="GO:0016491">
    <property type="term" value="F:oxidoreductase activity"/>
    <property type="evidence" value="ECO:0007669"/>
    <property type="project" value="UniProtKB-KW"/>
</dbReference>
<dbReference type="GO" id="GO:0051287">
    <property type="term" value="F:NAD binding"/>
    <property type="evidence" value="ECO:0007669"/>
    <property type="project" value="InterPro"/>
</dbReference>
<reference evidence="5" key="1">
    <citation type="journal article" date="2014" name="Front. Microbiol.">
        <title>High frequency of phylogenetically diverse reductive dehalogenase-homologous genes in deep subseafloor sedimentary metagenomes.</title>
        <authorList>
            <person name="Kawai M."/>
            <person name="Futagami T."/>
            <person name="Toyoda A."/>
            <person name="Takaki Y."/>
            <person name="Nishi S."/>
            <person name="Hori S."/>
            <person name="Arai W."/>
            <person name="Tsubouchi T."/>
            <person name="Morono Y."/>
            <person name="Uchiyama I."/>
            <person name="Ito T."/>
            <person name="Fujiyama A."/>
            <person name="Inagaki F."/>
            <person name="Takami H."/>
        </authorList>
    </citation>
    <scope>NUCLEOTIDE SEQUENCE</scope>
    <source>
        <strain evidence="5">Expedition CK06-06</strain>
    </source>
</reference>
<dbReference type="Pfam" id="PF02826">
    <property type="entry name" value="2-Hacid_dh_C"/>
    <property type="match status" value="1"/>
</dbReference>
<dbReference type="PROSITE" id="PS00671">
    <property type="entry name" value="D_2_HYDROXYACID_DH_3"/>
    <property type="match status" value="1"/>
</dbReference>
<comment type="caution">
    <text evidence="5">The sequence shown here is derived from an EMBL/GenBank/DDBJ whole genome shotgun (WGS) entry which is preliminary data.</text>
</comment>
<feature type="domain" description="D-isomer specific 2-hydroxyacid dehydrogenase NAD-binding" evidence="4">
    <location>
        <begin position="1"/>
        <end position="51"/>
    </location>
</feature>
<evidence type="ECO:0000313" key="5">
    <source>
        <dbReference type="EMBL" id="GAJ18198.1"/>
    </source>
</evidence>
<dbReference type="AlphaFoldDB" id="X1UL55"/>
<dbReference type="Gene3D" id="3.40.50.720">
    <property type="entry name" value="NAD(P)-binding Rossmann-like Domain"/>
    <property type="match status" value="1"/>
</dbReference>
<evidence type="ECO:0000256" key="2">
    <source>
        <dbReference type="ARBA" id="ARBA00023002"/>
    </source>
</evidence>
<accession>X1UL55</accession>
<dbReference type="InterPro" id="IPR029753">
    <property type="entry name" value="D-isomer_DH_CS"/>
</dbReference>
<sequence length="53" mass="5849">SDFVSLNVPLTKETKNMIGDKELRLMKPTAYLINTARGGVIDEKALIKALSPF</sequence>
<keyword evidence="2" id="KW-0560">Oxidoreductase</keyword>
<protein>
    <recommendedName>
        <fullName evidence="4">D-isomer specific 2-hydroxyacid dehydrogenase NAD-binding domain-containing protein</fullName>
    </recommendedName>
</protein>
<name>X1UL55_9ZZZZ</name>